<gene>
    <name evidence="8" type="ORF">SAMN05443244_1435</name>
</gene>
<evidence type="ECO:0000313" key="9">
    <source>
        <dbReference type="Proteomes" id="UP000182409"/>
    </source>
</evidence>
<dbReference type="InterPro" id="IPR007267">
    <property type="entry name" value="GtrA_DPMS_TM"/>
</dbReference>
<evidence type="ECO:0000256" key="1">
    <source>
        <dbReference type="ARBA" id="ARBA00004141"/>
    </source>
</evidence>
<dbReference type="GO" id="GO:0000271">
    <property type="term" value="P:polysaccharide biosynthetic process"/>
    <property type="evidence" value="ECO:0007669"/>
    <property type="project" value="InterPro"/>
</dbReference>
<comment type="similarity">
    <text evidence="2">Belongs to the GtrA family.</text>
</comment>
<name>A0A1H4L313_9BACT</name>
<dbReference type="PANTHER" id="PTHR38459">
    <property type="entry name" value="PROPHAGE BACTOPRENOL-LINKED GLUCOSE TRANSLOCASE HOMOLOG"/>
    <property type="match status" value="1"/>
</dbReference>
<sequence>MHIEEALDTRNESRHGELKRFIRFTGAGIVAAIANVLSRMAFSHVMRYSLAVAAAYLVGMAVAFTLTRMFVFDETENPWQKELVRFAIVNAVAFIQVELVSLLLASWLLPKMNFHWHTESVAHLVGVGSPIVSSYFGHKHFSFRG</sequence>
<feature type="transmembrane region" description="Helical" evidence="6">
    <location>
        <begin position="21"/>
        <end position="42"/>
    </location>
</feature>
<evidence type="ECO:0000256" key="6">
    <source>
        <dbReference type="SAM" id="Phobius"/>
    </source>
</evidence>
<proteinExistence type="inferred from homology"/>
<evidence type="ECO:0000313" key="8">
    <source>
        <dbReference type="EMBL" id="SEB64552.1"/>
    </source>
</evidence>
<feature type="transmembrane region" description="Helical" evidence="6">
    <location>
        <begin position="48"/>
        <end position="71"/>
    </location>
</feature>
<evidence type="ECO:0000256" key="5">
    <source>
        <dbReference type="ARBA" id="ARBA00023136"/>
    </source>
</evidence>
<comment type="subcellular location">
    <subcellularLocation>
        <location evidence="1">Membrane</location>
        <topology evidence="1">Multi-pass membrane protein</topology>
    </subcellularLocation>
</comment>
<dbReference type="AlphaFoldDB" id="A0A1H4L313"/>
<organism evidence="8 9">
    <name type="scientific">Terriglobus roseus</name>
    <dbReference type="NCBI Taxonomy" id="392734"/>
    <lineage>
        <taxon>Bacteria</taxon>
        <taxon>Pseudomonadati</taxon>
        <taxon>Acidobacteriota</taxon>
        <taxon>Terriglobia</taxon>
        <taxon>Terriglobales</taxon>
        <taxon>Acidobacteriaceae</taxon>
        <taxon>Terriglobus</taxon>
    </lineage>
</organism>
<accession>A0A1H4L313</accession>
<evidence type="ECO:0000256" key="2">
    <source>
        <dbReference type="ARBA" id="ARBA00009399"/>
    </source>
</evidence>
<keyword evidence="4 6" id="KW-1133">Transmembrane helix</keyword>
<protein>
    <submittedName>
        <fullName evidence="8">Putative flippase GtrA (Transmembrane translocase of bactoprenol-linked glucose)</fullName>
    </submittedName>
</protein>
<evidence type="ECO:0000259" key="7">
    <source>
        <dbReference type="Pfam" id="PF04138"/>
    </source>
</evidence>
<dbReference type="PANTHER" id="PTHR38459:SF1">
    <property type="entry name" value="PROPHAGE BACTOPRENOL-LINKED GLUCOSE TRANSLOCASE HOMOLOG"/>
    <property type="match status" value="1"/>
</dbReference>
<keyword evidence="5 6" id="KW-0472">Membrane</keyword>
<keyword evidence="3 6" id="KW-0812">Transmembrane</keyword>
<evidence type="ECO:0000256" key="3">
    <source>
        <dbReference type="ARBA" id="ARBA00022692"/>
    </source>
</evidence>
<dbReference type="Pfam" id="PF04138">
    <property type="entry name" value="GtrA_DPMS_TM"/>
    <property type="match status" value="1"/>
</dbReference>
<dbReference type="InterPro" id="IPR051401">
    <property type="entry name" value="GtrA_CellWall_Glycosyl"/>
</dbReference>
<reference evidence="8 9" key="1">
    <citation type="submission" date="2016-10" db="EMBL/GenBank/DDBJ databases">
        <authorList>
            <person name="de Groot N.N."/>
        </authorList>
    </citation>
    <scope>NUCLEOTIDE SEQUENCE [LARGE SCALE GENOMIC DNA]</scope>
    <source>
        <strain evidence="8 9">AB35.6</strain>
    </source>
</reference>
<evidence type="ECO:0000256" key="4">
    <source>
        <dbReference type="ARBA" id="ARBA00022989"/>
    </source>
</evidence>
<feature type="domain" description="GtrA/DPMS transmembrane" evidence="7">
    <location>
        <begin position="23"/>
        <end position="143"/>
    </location>
</feature>
<dbReference type="RefSeq" id="WP_212733152.1">
    <property type="nucleotide sequence ID" value="NZ_FNSD01000001.1"/>
</dbReference>
<dbReference type="Proteomes" id="UP000182409">
    <property type="component" value="Unassembled WGS sequence"/>
</dbReference>
<dbReference type="EMBL" id="FNSD01000001">
    <property type="protein sequence ID" value="SEB64552.1"/>
    <property type="molecule type" value="Genomic_DNA"/>
</dbReference>
<dbReference type="GO" id="GO:0005886">
    <property type="term" value="C:plasma membrane"/>
    <property type="evidence" value="ECO:0007669"/>
    <property type="project" value="TreeGrafter"/>
</dbReference>
<feature type="transmembrane region" description="Helical" evidence="6">
    <location>
        <begin position="83"/>
        <end position="109"/>
    </location>
</feature>